<dbReference type="CDD" id="cd03224">
    <property type="entry name" value="ABC_TM1139_LivF_branched"/>
    <property type="match status" value="1"/>
</dbReference>
<dbReference type="InterPro" id="IPR003593">
    <property type="entry name" value="AAA+_ATPase"/>
</dbReference>
<dbReference type="EMBL" id="MN079212">
    <property type="protein sequence ID" value="QEA07190.1"/>
    <property type="molecule type" value="Genomic_DNA"/>
</dbReference>
<evidence type="ECO:0000256" key="1">
    <source>
        <dbReference type="ARBA" id="ARBA00005417"/>
    </source>
</evidence>
<organism evidence="7">
    <name type="scientific">uncultured organism</name>
    <dbReference type="NCBI Taxonomy" id="155900"/>
    <lineage>
        <taxon>unclassified sequences</taxon>
        <taxon>environmental samples</taxon>
    </lineage>
</organism>
<dbReference type="GO" id="GO:0015807">
    <property type="term" value="P:L-amino acid transport"/>
    <property type="evidence" value="ECO:0007669"/>
    <property type="project" value="TreeGrafter"/>
</dbReference>
<keyword evidence="5" id="KW-0029">Amino-acid transport</keyword>
<dbReference type="AlphaFoldDB" id="A0A5B8REA3"/>
<protein>
    <submittedName>
        <fullName evidence="7">High-affinity branched-chain amino acid transport ATP-binding protein LivF</fullName>
    </submittedName>
</protein>
<dbReference type="Pfam" id="PF00005">
    <property type="entry name" value="ABC_tran"/>
    <property type="match status" value="1"/>
</dbReference>
<dbReference type="InterPro" id="IPR003439">
    <property type="entry name" value="ABC_transporter-like_ATP-bd"/>
</dbReference>
<dbReference type="InterPro" id="IPR017871">
    <property type="entry name" value="ABC_transporter-like_CS"/>
</dbReference>
<evidence type="ECO:0000256" key="3">
    <source>
        <dbReference type="ARBA" id="ARBA00022741"/>
    </source>
</evidence>
<dbReference type="GO" id="GO:0005524">
    <property type="term" value="F:ATP binding"/>
    <property type="evidence" value="ECO:0007669"/>
    <property type="project" value="UniProtKB-KW"/>
</dbReference>
<dbReference type="SMART" id="SM00382">
    <property type="entry name" value="AAA"/>
    <property type="match status" value="1"/>
</dbReference>
<dbReference type="Gene3D" id="3.40.50.300">
    <property type="entry name" value="P-loop containing nucleotide triphosphate hydrolases"/>
    <property type="match status" value="1"/>
</dbReference>
<dbReference type="PROSITE" id="PS50893">
    <property type="entry name" value="ABC_TRANSPORTER_2"/>
    <property type="match status" value="1"/>
</dbReference>
<evidence type="ECO:0000313" key="7">
    <source>
        <dbReference type="EMBL" id="QEA07190.1"/>
    </source>
</evidence>
<proteinExistence type="inferred from homology"/>
<dbReference type="InterPro" id="IPR027417">
    <property type="entry name" value="P-loop_NTPase"/>
</dbReference>
<keyword evidence="2" id="KW-0813">Transport</keyword>
<dbReference type="PROSITE" id="PS00211">
    <property type="entry name" value="ABC_TRANSPORTER_1"/>
    <property type="match status" value="1"/>
</dbReference>
<evidence type="ECO:0000256" key="2">
    <source>
        <dbReference type="ARBA" id="ARBA00022448"/>
    </source>
</evidence>
<dbReference type="PANTHER" id="PTHR43820:SF2">
    <property type="entry name" value="ABC TRANSPORTER ATP-BINDING PROTEIN"/>
    <property type="match status" value="1"/>
</dbReference>
<dbReference type="SUPFAM" id="SSF52540">
    <property type="entry name" value="P-loop containing nucleoside triphosphate hydrolases"/>
    <property type="match status" value="1"/>
</dbReference>
<gene>
    <name evidence="7" type="primary">livF_11</name>
    <name evidence="7" type="ORF">KBTEX_03537</name>
</gene>
<reference evidence="7" key="1">
    <citation type="submission" date="2019-06" db="EMBL/GenBank/DDBJ databases">
        <authorList>
            <person name="Murdoch R.W."/>
            <person name="Fathepure B."/>
        </authorList>
    </citation>
    <scope>NUCLEOTIDE SEQUENCE</scope>
</reference>
<dbReference type="GO" id="GO:0016887">
    <property type="term" value="F:ATP hydrolysis activity"/>
    <property type="evidence" value="ECO:0007669"/>
    <property type="project" value="InterPro"/>
</dbReference>
<dbReference type="PANTHER" id="PTHR43820">
    <property type="entry name" value="HIGH-AFFINITY BRANCHED-CHAIN AMINO ACID TRANSPORT ATP-BINDING PROTEIN LIVF"/>
    <property type="match status" value="1"/>
</dbReference>
<sequence length="236" mass="25721">MSALLSIDDLHVYYASAHVLQGVSFEHDGGVLCLLGRNGMGKTTLARSIMGLVPVSDGEVRVRGDAVTNHAPHRVAARGVGYVPQGRDIYPSLTVDEHLRMLAGRTEGEWTMPRVYELFPRLEERRTVHAGHLSGGEQQMLAIARALMTNPSLMIMDEPSEGLAPVIVEPLIEKLRTLAASGMAILLIEQNLRMATAVADELLIMVSGRLEARIPPRELEADSALQQQLLGVTMND</sequence>
<evidence type="ECO:0000256" key="4">
    <source>
        <dbReference type="ARBA" id="ARBA00022840"/>
    </source>
</evidence>
<accession>A0A5B8REA3</accession>
<keyword evidence="3" id="KW-0547">Nucleotide-binding</keyword>
<feature type="domain" description="ABC transporter" evidence="6">
    <location>
        <begin position="5"/>
        <end position="232"/>
    </location>
</feature>
<evidence type="ECO:0000256" key="5">
    <source>
        <dbReference type="ARBA" id="ARBA00022970"/>
    </source>
</evidence>
<comment type="similarity">
    <text evidence="1">Belongs to the ABC transporter superfamily.</text>
</comment>
<dbReference type="InterPro" id="IPR052156">
    <property type="entry name" value="BCAA_Transport_ATP-bd_LivF"/>
</dbReference>
<keyword evidence="4 7" id="KW-0067">ATP-binding</keyword>
<evidence type="ECO:0000259" key="6">
    <source>
        <dbReference type="PROSITE" id="PS50893"/>
    </source>
</evidence>
<dbReference type="GO" id="GO:0015658">
    <property type="term" value="F:branched-chain amino acid transmembrane transporter activity"/>
    <property type="evidence" value="ECO:0007669"/>
    <property type="project" value="TreeGrafter"/>
</dbReference>
<name>A0A5B8REA3_9ZZZZ</name>